<proteinExistence type="predicted"/>
<dbReference type="Proteomes" id="UP000237000">
    <property type="component" value="Unassembled WGS sequence"/>
</dbReference>
<evidence type="ECO:0000313" key="2">
    <source>
        <dbReference type="Proteomes" id="UP000237000"/>
    </source>
</evidence>
<dbReference type="EMBL" id="JXTC01000239">
    <property type="protein sequence ID" value="PON78868.1"/>
    <property type="molecule type" value="Genomic_DNA"/>
</dbReference>
<protein>
    <submittedName>
        <fullName evidence="1">Uncharacterized protein</fullName>
    </submittedName>
</protein>
<evidence type="ECO:0000313" key="1">
    <source>
        <dbReference type="EMBL" id="PON78868.1"/>
    </source>
</evidence>
<sequence>MIIHRTLIDNGSLVDIPYLSALEKMGLAFCT</sequence>
<accession>A0A2P5E002</accession>
<dbReference type="InParanoid" id="A0A2P5E002"/>
<gene>
    <name evidence="1" type="ORF">TorRG33x02_236960</name>
</gene>
<organism evidence="1 2">
    <name type="scientific">Trema orientale</name>
    <name type="common">Charcoal tree</name>
    <name type="synonym">Celtis orientalis</name>
    <dbReference type="NCBI Taxonomy" id="63057"/>
    <lineage>
        <taxon>Eukaryota</taxon>
        <taxon>Viridiplantae</taxon>
        <taxon>Streptophyta</taxon>
        <taxon>Embryophyta</taxon>
        <taxon>Tracheophyta</taxon>
        <taxon>Spermatophyta</taxon>
        <taxon>Magnoliopsida</taxon>
        <taxon>eudicotyledons</taxon>
        <taxon>Gunneridae</taxon>
        <taxon>Pentapetalae</taxon>
        <taxon>rosids</taxon>
        <taxon>fabids</taxon>
        <taxon>Rosales</taxon>
        <taxon>Cannabaceae</taxon>
        <taxon>Trema</taxon>
    </lineage>
</organism>
<reference evidence="2" key="1">
    <citation type="submission" date="2016-06" db="EMBL/GenBank/DDBJ databases">
        <title>Parallel loss of symbiosis genes in relatives of nitrogen-fixing non-legume Parasponia.</title>
        <authorList>
            <person name="Van Velzen R."/>
            <person name="Holmer R."/>
            <person name="Bu F."/>
            <person name="Rutten L."/>
            <person name="Van Zeijl A."/>
            <person name="Liu W."/>
            <person name="Santuari L."/>
            <person name="Cao Q."/>
            <person name="Sharma T."/>
            <person name="Shen D."/>
            <person name="Roswanjaya Y."/>
            <person name="Wardhani T."/>
            <person name="Kalhor M.S."/>
            <person name="Jansen J."/>
            <person name="Van den Hoogen J."/>
            <person name="Gungor B."/>
            <person name="Hartog M."/>
            <person name="Hontelez J."/>
            <person name="Verver J."/>
            <person name="Yang W.-C."/>
            <person name="Schijlen E."/>
            <person name="Repin R."/>
            <person name="Schilthuizen M."/>
            <person name="Schranz E."/>
            <person name="Heidstra R."/>
            <person name="Miyata K."/>
            <person name="Fedorova E."/>
            <person name="Kohlen W."/>
            <person name="Bisseling T."/>
            <person name="Smit S."/>
            <person name="Geurts R."/>
        </authorList>
    </citation>
    <scope>NUCLEOTIDE SEQUENCE [LARGE SCALE GENOMIC DNA]</scope>
    <source>
        <strain evidence="2">cv. RG33-2</strain>
    </source>
</reference>
<keyword evidence="2" id="KW-1185">Reference proteome</keyword>
<dbReference type="AlphaFoldDB" id="A0A2P5E002"/>
<comment type="caution">
    <text evidence="1">The sequence shown here is derived from an EMBL/GenBank/DDBJ whole genome shotgun (WGS) entry which is preliminary data.</text>
</comment>
<name>A0A2P5E002_TREOI</name>